<evidence type="ECO:0000313" key="2">
    <source>
        <dbReference type="Proteomes" id="UP000030152"/>
    </source>
</evidence>
<reference evidence="1 2" key="1">
    <citation type="submission" date="2013-09" db="EMBL/GenBank/DDBJ databases">
        <authorList>
            <person name="Zeng Z."/>
            <person name="Chen C."/>
        </authorList>
    </citation>
    <scope>NUCLEOTIDE SEQUENCE [LARGE SCALE GENOMIC DNA]</scope>
    <source>
        <strain evidence="1 2">WB 3.3-2</strain>
    </source>
</reference>
<dbReference type="AlphaFoldDB" id="A0A0A2LYR7"/>
<sequence length="165" mass="18875">MSQIKVLTDNSKSFSIISDDNVIGTLNYKHWYSANIEITIGEDNYTITRKGFWGTLHEVKHEDEVVFLLKAQWDGGIAMIKPNDKEHFYELKAKGYFVSGYSLTNYKGQEMLSITPDFSWNKVMPGYTISCNDNFGSSRIEQLIIALSLYQYNAIQTMQIFAATN</sequence>
<organism evidence="1 2">
    <name type="scientific">Flavobacterium rivuli WB 3.3-2 = DSM 21788</name>
    <dbReference type="NCBI Taxonomy" id="1121895"/>
    <lineage>
        <taxon>Bacteria</taxon>
        <taxon>Pseudomonadati</taxon>
        <taxon>Bacteroidota</taxon>
        <taxon>Flavobacteriia</taxon>
        <taxon>Flavobacteriales</taxon>
        <taxon>Flavobacteriaceae</taxon>
        <taxon>Flavobacterium</taxon>
    </lineage>
</organism>
<dbReference type="Proteomes" id="UP000030152">
    <property type="component" value="Unassembled WGS sequence"/>
</dbReference>
<proteinExistence type="predicted"/>
<dbReference type="eggNOG" id="ENOG5030MKS">
    <property type="taxonomic scope" value="Bacteria"/>
</dbReference>
<dbReference type="OrthoDB" id="948713at2"/>
<dbReference type="EMBL" id="JRLX01000027">
    <property type="protein sequence ID" value="KGO85139.1"/>
    <property type="molecule type" value="Genomic_DNA"/>
</dbReference>
<accession>A0A0A2LYR7</accession>
<evidence type="ECO:0000313" key="1">
    <source>
        <dbReference type="EMBL" id="KGO85139.1"/>
    </source>
</evidence>
<protein>
    <submittedName>
        <fullName evidence="1">Uncharacterized protein</fullName>
    </submittedName>
</protein>
<name>A0A0A2LYR7_9FLAO</name>
<gene>
    <name evidence="1" type="ORF">Q765_17975</name>
</gene>
<dbReference type="RefSeq" id="WP_020215043.1">
    <property type="nucleotide sequence ID" value="NZ_JRLX01000027.1"/>
</dbReference>
<keyword evidence="2" id="KW-1185">Reference proteome</keyword>
<comment type="caution">
    <text evidence="1">The sequence shown here is derived from an EMBL/GenBank/DDBJ whole genome shotgun (WGS) entry which is preliminary data.</text>
</comment>